<organism evidence="3 4">
    <name type="scientific">Cannabis sativa</name>
    <name type="common">Hemp</name>
    <name type="synonym">Marijuana</name>
    <dbReference type="NCBI Taxonomy" id="3483"/>
    <lineage>
        <taxon>Eukaryota</taxon>
        <taxon>Viridiplantae</taxon>
        <taxon>Streptophyta</taxon>
        <taxon>Embryophyta</taxon>
        <taxon>Tracheophyta</taxon>
        <taxon>Spermatophyta</taxon>
        <taxon>Magnoliopsida</taxon>
        <taxon>eudicotyledons</taxon>
        <taxon>Gunneridae</taxon>
        <taxon>Pentapetalae</taxon>
        <taxon>rosids</taxon>
        <taxon>fabids</taxon>
        <taxon>Rosales</taxon>
        <taxon>Cannabaceae</taxon>
        <taxon>Cannabis</taxon>
    </lineage>
</organism>
<evidence type="ECO:0000313" key="3">
    <source>
        <dbReference type="EMBL" id="KAF4375364.1"/>
    </source>
</evidence>
<dbReference type="SUPFAM" id="SSF51120">
    <property type="entry name" value="beta-Roll"/>
    <property type="match status" value="1"/>
</dbReference>
<accession>A0A7J6FX93</accession>
<dbReference type="PANTHER" id="PTHR46288">
    <property type="entry name" value="PHORBOL-ESTER/DAG-TYPE DOMAIN-CONTAINING PROTEIN"/>
    <property type="match status" value="1"/>
</dbReference>
<sequence>MHKECGELPEHMNNHTLHDQHPLTLRKIHNNNISSSCCFYCDKPFGDEYAYSCQECDFYMHMRCASIPLPTLTSHDGDIVRFSCHQHPMPIVHQHEDKEKEKLEETLGNSINVDLRPTTPSDEQGENTVQVEQGEDIVQVEQGEDTVQVEQGEDTVQVEQGKDTVQVEQGEDIVRVEHGENTVQVEQGEKIVHVEQGNLRESQAEELEDYQEKNKVTQGGVTSMKTKVFILAKFKLNLLGINKCHDHSLVLVENACCDHNIQCDACLRSYKKLQGPSNRANSEVQRTQSLLFRCMECTYNLHFICGPLPFMVKDDYHIHKLTLVDSLNEEEFDEYYCDFCEEERNPQFRMCTHALTANIQRTYNYFRNLNSQFDELGSLENFNKFKEFLQGGYSYFRDELFYYTSEEGLKVEDEKYLRQEVVEVVEGKYMVPNTLAPILTTFIRKYGDLDRQSRLTIGMRSVISTLLCTVIDKMCRTKLEDITMDHLKQWRFYLQGIENISGFNLYPIREVLYEEFLDAHLGYKVIRWEKEVIEKLDAKIAELKKCEKMREELSSILSHKSSTTLERLSAASKWKNKALGDCFF</sequence>
<dbReference type="InterPro" id="IPR011049">
    <property type="entry name" value="Serralysin-like_metalloprot_C"/>
</dbReference>
<name>A0A7J6FX93_CANSA</name>
<dbReference type="EMBL" id="JAATIP010000090">
    <property type="protein sequence ID" value="KAF4375364.1"/>
    <property type="molecule type" value="Genomic_DNA"/>
</dbReference>
<dbReference type="PANTHER" id="PTHR46288:SF27">
    <property type="entry name" value="CYSTEINE_HISTIDINE-RICH C1 DOMAIN FAMILY PROTEIN"/>
    <property type="match status" value="1"/>
</dbReference>
<feature type="domain" description="DC1" evidence="2">
    <location>
        <begin position="17"/>
        <end position="65"/>
    </location>
</feature>
<protein>
    <recommendedName>
        <fullName evidence="2">DC1 domain-containing protein</fullName>
    </recommendedName>
</protein>
<reference evidence="3 4" key="1">
    <citation type="journal article" date="2020" name="bioRxiv">
        <title>Sequence and annotation of 42 cannabis genomes reveals extensive copy number variation in cannabinoid synthesis and pathogen resistance genes.</title>
        <authorList>
            <person name="Mckernan K.J."/>
            <person name="Helbert Y."/>
            <person name="Kane L.T."/>
            <person name="Ebling H."/>
            <person name="Zhang L."/>
            <person name="Liu B."/>
            <person name="Eaton Z."/>
            <person name="Mclaughlin S."/>
            <person name="Kingan S."/>
            <person name="Baybayan P."/>
            <person name="Concepcion G."/>
            <person name="Jordan M."/>
            <person name="Riva A."/>
            <person name="Barbazuk W."/>
            <person name="Harkins T."/>
        </authorList>
    </citation>
    <scope>NUCLEOTIDE SEQUENCE [LARGE SCALE GENOMIC DNA]</scope>
    <source>
        <strain evidence="4">cv. Jamaican Lion 4</strain>
        <tissue evidence="3">Leaf</tissue>
    </source>
</reference>
<evidence type="ECO:0000259" key="2">
    <source>
        <dbReference type="Pfam" id="PF03107"/>
    </source>
</evidence>
<dbReference type="Pfam" id="PF03107">
    <property type="entry name" value="C1_2"/>
    <property type="match status" value="1"/>
</dbReference>
<evidence type="ECO:0000313" key="4">
    <source>
        <dbReference type="Proteomes" id="UP000525078"/>
    </source>
</evidence>
<dbReference type="InterPro" id="IPR004146">
    <property type="entry name" value="DC1"/>
</dbReference>
<gene>
    <name evidence="3" type="ORF">F8388_024023</name>
</gene>
<dbReference type="Proteomes" id="UP000525078">
    <property type="component" value="Unassembled WGS sequence"/>
</dbReference>
<dbReference type="SUPFAM" id="SSF57889">
    <property type="entry name" value="Cysteine-rich domain"/>
    <property type="match status" value="2"/>
</dbReference>
<dbReference type="InterPro" id="IPR046349">
    <property type="entry name" value="C1-like_sf"/>
</dbReference>
<keyword evidence="1" id="KW-0677">Repeat</keyword>
<proteinExistence type="predicted"/>
<evidence type="ECO:0000256" key="1">
    <source>
        <dbReference type="ARBA" id="ARBA00022737"/>
    </source>
</evidence>
<dbReference type="AlphaFoldDB" id="A0A7J6FX93"/>
<comment type="caution">
    <text evidence="3">The sequence shown here is derived from an EMBL/GenBank/DDBJ whole genome shotgun (WGS) entry which is preliminary data.</text>
</comment>